<proteinExistence type="predicted"/>
<dbReference type="STRING" id="1873176.BFN67_03510"/>
<keyword evidence="2" id="KW-1185">Reference proteome</keyword>
<dbReference type="InterPro" id="IPR021791">
    <property type="entry name" value="Phage_TAC_11"/>
</dbReference>
<accession>A0A1V8RNE7</accession>
<comment type="caution">
    <text evidence="1">The sequence shown here is derived from an EMBL/GenBank/DDBJ whole genome shotgun (WGS) entry which is preliminary data.</text>
</comment>
<organism evidence="1 2">
    <name type="scientific">Manganibacter manganicus</name>
    <dbReference type="NCBI Taxonomy" id="1873176"/>
    <lineage>
        <taxon>Bacteria</taxon>
        <taxon>Pseudomonadati</taxon>
        <taxon>Pseudomonadota</taxon>
        <taxon>Alphaproteobacteria</taxon>
        <taxon>Hyphomicrobiales</taxon>
        <taxon>Phyllobacteriaceae</taxon>
        <taxon>Manganibacter</taxon>
    </lineage>
</organism>
<dbReference type="RefSeq" id="WP_080920257.1">
    <property type="nucleotide sequence ID" value="NZ_MDET01000023.1"/>
</dbReference>
<dbReference type="OrthoDB" id="7509188at2"/>
<dbReference type="AlphaFoldDB" id="A0A1V8RNE7"/>
<dbReference type="Proteomes" id="UP000191905">
    <property type="component" value="Unassembled WGS sequence"/>
</dbReference>
<dbReference type="Pfam" id="PF11836">
    <property type="entry name" value="Phage_TAC_11"/>
    <property type="match status" value="1"/>
</dbReference>
<sequence>MSLTGHTAFFGDGEKIFDLTPEIIIELDRKTGIGFGAFYQRFMAGQFHFIDIIEVLRLGLIGGGMAPAEALALVDAYAKPRPILETFPLALDILEAKWSGRVEPDTTNEDSPA</sequence>
<evidence type="ECO:0008006" key="3">
    <source>
        <dbReference type="Google" id="ProtNLM"/>
    </source>
</evidence>
<evidence type="ECO:0000313" key="2">
    <source>
        <dbReference type="Proteomes" id="UP000191905"/>
    </source>
</evidence>
<reference evidence="1 2" key="1">
    <citation type="journal article" date="2016" name="Int. J. Syst. Evol. Microbiol.">
        <title>Pseudaminobacter manganicus sp. nov., isolated from sludge of a manganese mine.</title>
        <authorList>
            <person name="Li J."/>
            <person name="Huang J."/>
            <person name="Liao S."/>
            <person name="Wang G."/>
        </authorList>
    </citation>
    <scope>NUCLEOTIDE SEQUENCE [LARGE SCALE GENOMIC DNA]</scope>
    <source>
        <strain evidence="1 2">JH-7</strain>
    </source>
</reference>
<gene>
    <name evidence="1" type="ORF">BFN67_03510</name>
</gene>
<evidence type="ECO:0000313" key="1">
    <source>
        <dbReference type="EMBL" id="OQM74717.1"/>
    </source>
</evidence>
<name>A0A1V8RNE7_9HYPH</name>
<dbReference type="EMBL" id="MDET01000023">
    <property type="protein sequence ID" value="OQM74717.1"/>
    <property type="molecule type" value="Genomic_DNA"/>
</dbReference>
<protein>
    <recommendedName>
        <fullName evidence="3">Gene transfer agent family protein</fullName>
    </recommendedName>
</protein>